<keyword evidence="1" id="KW-0732">Signal</keyword>
<evidence type="ECO:0000313" key="3">
    <source>
        <dbReference type="Proteomes" id="UP000476030"/>
    </source>
</evidence>
<protein>
    <submittedName>
        <fullName evidence="2">Uncharacterized protein</fullName>
    </submittedName>
</protein>
<dbReference type="EMBL" id="WTUW01000001">
    <property type="protein sequence ID" value="MZR29199.1"/>
    <property type="molecule type" value="Genomic_DNA"/>
</dbReference>
<accession>A0A6L8W3C4</accession>
<sequence length="221" mass="25756">MRKFGILLLGTILLGSFSVAQADSWHSKKYYGKPKGTTGDVTAVYGKSYGHTPNIGRDITYGRQTSKKKYDYKAPAKSKRQAPKVIYVKPKYKQNHKTYNQKSHRPKYVYVKPAYVPRYYGYHSYRGYYWPFINTRFVVNLTTRQIEHHHQSIYFALDRPVGQVTSWHDSGRSGRIVILRDGYDTYGNLCKEYRQTINYRGRVTSSVEVSCLSREGYWISS</sequence>
<proteinExistence type="predicted"/>
<gene>
    <name evidence="2" type="ORF">GQE98_00990</name>
</gene>
<dbReference type="RefSeq" id="WP_161313689.1">
    <property type="nucleotide sequence ID" value="NZ_WTUW01000001.1"/>
</dbReference>
<reference evidence="2 3" key="1">
    <citation type="submission" date="2019-12" db="EMBL/GenBank/DDBJ databases">
        <title>Snethiella sp. nov. sp. isolated from sea sand.</title>
        <authorList>
            <person name="Kim J."/>
            <person name="Jeong S.E."/>
            <person name="Jung H.S."/>
            <person name="Jeon C.O."/>
        </authorList>
    </citation>
    <scope>NUCLEOTIDE SEQUENCE [LARGE SCALE GENOMIC DNA]</scope>
    <source>
        <strain evidence="2 3">DP05</strain>
    </source>
</reference>
<feature type="signal peptide" evidence="1">
    <location>
        <begin position="1"/>
        <end position="22"/>
    </location>
</feature>
<evidence type="ECO:0000313" key="2">
    <source>
        <dbReference type="EMBL" id="MZR29199.1"/>
    </source>
</evidence>
<keyword evidence="3" id="KW-1185">Reference proteome</keyword>
<comment type="caution">
    <text evidence="2">The sequence shown here is derived from an EMBL/GenBank/DDBJ whole genome shotgun (WGS) entry which is preliminary data.</text>
</comment>
<dbReference type="AlphaFoldDB" id="A0A6L8W3C4"/>
<name>A0A6L8W3C4_9PROT</name>
<organism evidence="2 3">
    <name type="scientific">Sneathiella litorea</name>
    <dbReference type="NCBI Taxonomy" id="2606216"/>
    <lineage>
        <taxon>Bacteria</taxon>
        <taxon>Pseudomonadati</taxon>
        <taxon>Pseudomonadota</taxon>
        <taxon>Alphaproteobacteria</taxon>
        <taxon>Sneathiellales</taxon>
        <taxon>Sneathiellaceae</taxon>
        <taxon>Sneathiella</taxon>
    </lineage>
</organism>
<dbReference type="Proteomes" id="UP000476030">
    <property type="component" value="Unassembled WGS sequence"/>
</dbReference>
<feature type="chain" id="PRO_5026868550" evidence="1">
    <location>
        <begin position="23"/>
        <end position="221"/>
    </location>
</feature>
<evidence type="ECO:0000256" key="1">
    <source>
        <dbReference type="SAM" id="SignalP"/>
    </source>
</evidence>